<dbReference type="Pfam" id="PF00994">
    <property type="entry name" value="MoCF_biosynth"/>
    <property type="match status" value="1"/>
</dbReference>
<keyword evidence="5" id="KW-0808">Transferase</keyword>
<dbReference type="Pfam" id="PF24102">
    <property type="entry name" value="FLAD1_M"/>
    <property type="match status" value="1"/>
</dbReference>
<keyword evidence="14" id="KW-0732">Signal</keyword>
<dbReference type="PANTHER" id="PTHR23293">
    <property type="entry name" value="FAD SYNTHETASE-RELATED FMN ADENYLYLTRANSFERASE"/>
    <property type="match status" value="1"/>
</dbReference>
<dbReference type="Pfam" id="PF01507">
    <property type="entry name" value="PAPS_reduct"/>
    <property type="match status" value="1"/>
</dbReference>
<organism evidence="16 17">
    <name type="scientific">Cyclotella cryptica</name>
    <dbReference type="NCBI Taxonomy" id="29204"/>
    <lineage>
        <taxon>Eukaryota</taxon>
        <taxon>Sar</taxon>
        <taxon>Stramenopiles</taxon>
        <taxon>Ochrophyta</taxon>
        <taxon>Bacillariophyta</taxon>
        <taxon>Coscinodiscophyceae</taxon>
        <taxon>Thalassiosirophycidae</taxon>
        <taxon>Stephanodiscales</taxon>
        <taxon>Stephanodiscaceae</taxon>
        <taxon>Cyclotella</taxon>
    </lineage>
</organism>
<evidence type="ECO:0000256" key="6">
    <source>
        <dbReference type="ARBA" id="ARBA00022695"/>
    </source>
</evidence>
<dbReference type="CDD" id="cd23948">
    <property type="entry name" value="FAD_synthase"/>
    <property type="match status" value="1"/>
</dbReference>
<keyword evidence="9" id="KW-0067">ATP-binding</keyword>
<evidence type="ECO:0000256" key="13">
    <source>
        <dbReference type="SAM" id="MobiDB-lite"/>
    </source>
</evidence>
<feature type="region of interest" description="Disordered" evidence="13">
    <location>
        <begin position="358"/>
        <end position="437"/>
    </location>
</feature>
<feature type="compositionally biased region" description="Polar residues" evidence="13">
    <location>
        <begin position="387"/>
        <end position="396"/>
    </location>
</feature>
<proteinExistence type="predicted"/>
<evidence type="ECO:0000313" key="17">
    <source>
        <dbReference type="Proteomes" id="UP001516023"/>
    </source>
</evidence>
<dbReference type="InterPro" id="IPR014729">
    <property type="entry name" value="Rossmann-like_a/b/a_fold"/>
</dbReference>
<dbReference type="Proteomes" id="UP001516023">
    <property type="component" value="Unassembled WGS sequence"/>
</dbReference>
<evidence type="ECO:0000313" key="16">
    <source>
        <dbReference type="EMBL" id="KAL3793822.1"/>
    </source>
</evidence>
<dbReference type="Gene3D" id="3.40.980.10">
    <property type="entry name" value="MoaB/Mog-like domain"/>
    <property type="match status" value="1"/>
</dbReference>
<dbReference type="InterPro" id="IPR002500">
    <property type="entry name" value="PAPS_reduct_dom"/>
</dbReference>
<evidence type="ECO:0000256" key="11">
    <source>
        <dbReference type="ARBA" id="ARBA00031871"/>
    </source>
</evidence>
<gene>
    <name evidence="16" type="ORF">HJC23_006182</name>
</gene>
<evidence type="ECO:0000256" key="8">
    <source>
        <dbReference type="ARBA" id="ARBA00022827"/>
    </source>
</evidence>
<dbReference type="InterPro" id="IPR056596">
    <property type="entry name" value="FLAD1_M"/>
</dbReference>
<dbReference type="GO" id="GO:0003919">
    <property type="term" value="F:FMN adenylyltransferase activity"/>
    <property type="evidence" value="ECO:0007669"/>
    <property type="project" value="UniProtKB-EC"/>
</dbReference>
<keyword evidence="8" id="KW-0274">FAD</keyword>
<dbReference type="SUPFAM" id="SSF53218">
    <property type="entry name" value="Molybdenum cofactor biosynthesis proteins"/>
    <property type="match status" value="1"/>
</dbReference>
<evidence type="ECO:0000256" key="4">
    <source>
        <dbReference type="ARBA" id="ARBA00022643"/>
    </source>
</evidence>
<dbReference type="SMART" id="SM00852">
    <property type="entry name" value="MoCF_biosynth"/>
    <property type="match status" value="1"/>
</dbReference>
<feature type="chain" id="PRO_5044748950" description="FAD synthase" evidence="14">
    <location>
        <begin position="23"/>
        <end position="788"/>
    </location>
</feature>
<comment type="pathway">
    <text evidence="1">Cofactor biosynthesis; FAD biosynthesis; FAD from FMN: step 1/1.</text>
</comment>
<dbReference type="GO" id="GO:0005524">
    <property type="term" value="F:ATP binding"/>
    <property type="evidence" value="ECO:0007669"/>
    <property type="project" value="UniProtKB-KW"/>
</dbReference>
<evidence type="ECO:0000256" key="12">
    <source>
        <dbReference type="ARBA" id="ARBA00049494"/>
    </source>
</evidence>
<evidence type="ECO:0000256" key="10">
    <source>
        <dbReference type="ARBA" id="ARBA00031145"/>
    </source>
</evidence>
<evidence type="ECO:0000259" key="15">
    <source>
        <dbReference type="SMART" id="SM00852"/>
    </source>
</evidence>
<feature type="domain" description="MoaB/Mog" evidence="15">
    <location>
        <begin position="444"/>
        <end position="624"/>
    </location>
</feature>
<evidence type="ECO:0000256" key="9">
    <source>
        <dbReference type="ARBA" id="ARBA00022840"/>
    </source>
</evidence>
<feature type="compositionally biased region" description="Basic and acidic residues" evidence="13">
    <location>
        <begin position="408"/>
        <end position="423"/>
    </location>
</feature>
<name>A0ABD3Q1H9_9STRA</name>
<reference evidence="16 17" key="1">
    <citation type="journal article" date="2020" name="G3 (Bethesda)">
        <title>Improved Reference Genome for Cyclotella cryptica CCMP332, a Model for Cell Wall Morphogenesis, Salinity Adaptation, and Lipid Production in Diatoms (Bacillariophyta).</title>
        <authorList>
            <person name="Roberts W.R."/>
            <person name="Downey K.M."/>
            <person name="Ruck E.C."/>
            <person name="Traller J.C."/>
            <person name="Alverson A.J."/>
        </authorList>
    </citation>
    <scope>NUCLEOTIDE SEQUENCE [LARGE SCALE GENOMIC DNA]</scope>
    <source>
        <strain evidence="16 17">CCMP332</strain>
    </source>
</reference>
<dbReference type="EMBL" id="JABMIG020000087">
    <property type="protein sequence ID" value="KAL3793822.1"/>
    <property type="molecule type" value="Genomic_DNA"/>
</dbReference>
<dbReference type="Gene3D" id="3.40.50.620">
    <property type="entry name" value="HUPs"/>
    <property type="match status" value="1"/>
</dbReference>
<feature type="signal peptide" evidence="14">
    <location>
        <begin position="1"/>
        <end position="22"/>
    </location>
</feature>
<evidence type="ECO:0000256" key="7">
    <source>
        <dbReference type="ARBA" id="ARBA00022741"/>
    </source>
</evidence>
<dbReference type="AlphaFoldDB" id="A0ABD3Q1H9"/>
<evidence type="ECO:0000256" key="5">
    <source>
        <dbReference type="ARBA" id="ARBA00022679"/>
    </source>
</evidence>
<keyword evidence="6" id="KW-0548">Nucleotidyltransferase</keyword>
<feature type="compositionally biased region" description="Polar residues" evidence="13">
    <location>
        <begin position="424"/>
        <end position="436"/>
    </location>
</feature>
<protein>
    <recommendedName>
        <fullName evidence="2">FAD synthase</fullName>
        <ecNumber evidence="2">2.7.7.2</ecNumber>
    </recommendedName>
    <alternativeName>
        <fullName evidence="10">FAD pyrophosphorylase</fullName>
    </alternativeName>
    <alternativeName>
        <fullName evidence="11">FMN adenylyltransferase</fullName>
    </alternativeName>
</protein>
<keyword evidence="7" id="KW-0547">Nucleotide-binding</keyword>
<evidence type="ECO:0000256" key="14">
    <source>
        <dbReference type="SAM" id="SignalP"/>
    </source>
</evidence>
<comment type="catalytic activity">
    <reaction evidence="12">
        <text>FMN + ATP + H(+) = FAD + diphosphate</text>
        <dbReference type="Rhea" id="RHEA:17237"/>
        <dbReference type="ChEBI" id="CHEBI:15378"/>
        <dbReference type="ChEBI" id="CHEBI:30616"/>
        <dbReference type="ChEBI" id="CHEBI:33019"/>
        <dbReference type="ChEBI" id="CHEBI:57692"/>
        <dbReference type="ChEBI" id="CHEBI:58210"/>
        <dbReference type="EC" id="2.7.7.2"/>
    </reaction>
</comment>
<evidence type="ECO:0000256" key="1">
    <source>
        <dbReference type="ARBA" id="ARBA00004726"/>
    </source>
</evidence>
<keyword evidence="4" id="KW-0288">FMN</keyword>
<keyword evidence="17" id="KW-1185">Reference proteome</keyword>
<dbReference type="InterPro" id="IPR036425">
    <property type="entry name" value="MoaB/Mog-like_dom_sf"/>
</dbReference>
<evidence type="ECO:0000256" key="2">
    <source>
        <dbReference type="ARBA" id="ARBA00012393"/>
    </source>
</evidence>
<dbReference type="PANTHER" id="PTHR23293:SF9">
    <property type="entry name" value="FAD SYNTHASE"/>
    <property type="match status" value="1"/>
</dbReference>
<dbReference type="InterPro" id="IPR001453">
    <property type="entry name" value="MoaB/Mog_dom"/>
</dbReference>
<sequence>MALLRSIITALILSLHRFPCRSRAFAFVDVNQRHPLRTLTTLAASTMASSHSNKGISSLPNWRTVNPDASIDGVLPFSHDVNSTATAAPWSHAAYASSLDLHARITSCTDPYLAPMLASAMHDLEMAYRLYGPYCMVGSYNGGKDACVIFHLMRAVHANCCRQMLEQLQQQQPQQRHPFVTPRPRVIYFQHPDEFPSVTSLLHSTVSKYDVEMLAFENGTSFPRGLQFLVENNYPPPRNGLYSPSSLSPKESGAPPHPLAFILGTRKDDPNAGSQGIYAPSSHYMPPFLRVNPILDWTYGHVWHFLRVFELEYCSLYDEGYTSLGTVKDTIPCPALKKADGEYWPAYMLRDWSLERAGRVGKKKKKEEEKSDENGGDDGNVSKHEVTMSQTSSTVSLPDASKIMASSTHERSMSKVINMDDTRPANSTIDNDNETSLPHPPTVALIVIGDELLKGMTSDANVLSAARALRSYNLPLARVSIISDDSQGIIDEIRRIRKEVDVVITSGGVGPTHDDVTVKSVAEALGFKIEMNYEMARLLIDKMGNGEVMDGHEEGDEEDLFARLPEGLRKMARIPSESTLRYLSVDPRKDEWPVLQCSNIFVLPGVPNYFQQQIEQLAAHLSSLVTLAELPFNGSKLRRVTSVPLPPRSDTYRLVLSTDENSIVSELNATVQANPHVSFGSYPLVDHPKYKTIITLEGRFYNGGYTKDSERLLSRALSDCTLGIGDDTTSAKSDEPDERRESAQQTLYFSKEEMDNNVKIALEDLKSRLPPESIIKVDTNDYLAVDQP</sequence>
<dbReference type="EC" id="2.7.7.2" evidence="2"/>
<accession>A0ABD3Q1H9</accession>
<comment type="caution">
    <text evidence="16">The sequence shown here is derived from an EMBL/GenBank/DDBJ whole genome shotgun (WGS) entry which is preliminary data.</text>
</comment>
<keyword evidence="3" id="KW-0285">Flavoprotein</keyword>
<evidence type="ECO:0000256" key="3">
    <source>
        <dbReference type="ARBA" id="ARBA00022630"/>
    </source>
</evidence>
<dbReference type="SUPFAM" id="SSF52402">
    <property type="entry name" value="Adenine nucleotide alpha hydrolases-like"/>
    <property type="match status" value="1"/>
</dbReference>